<feature type="domain" description="Enoyl reductase (ER)" evidence="3">
    <location>
        <begin position="10"/>
        <end position="319"/>
    </location>
</feature>
<dbReference type="InterPro" id="IPR013154">
    <property type="entry name" value="ADH-like_N"/>
</dbReference>
<dbReference type="EMBL" id="LNQL01000001">
    <property type="protein sequence ID" value="KSU50914.1"/>
    <property type="molecule type" value="Genomic_DNA"/>
</dbReference>
<dbReference type="Gene3D" id="3.40.50.720">
    <property type="entry name" value="NAD(P)-binding Rossmann-like Domain"/>
    <property type="match status" value="1"/>
</dbReference>
<keyword evidence="1" id="KW-0521">NADP</keyword>
<dbReference type="GO" id="GO:0070402">
    <property type="term" value="F:NADPH binding"/>
    <property type="evidence" value="ECO:0007669"/>
    <property type="project" value="TreeGrafter"/>
</dbReference>
<dbReference type="OrthoDB" id="9787435at2"/>
<dbReference type="AlphaFoldDB" id="A0A0V8GKW1"/>
<evidence type="ECO:0000313" key="5">
    <source>
        <dbReference type="Proteomes" id="UP000053797"/>
    </source>
</evidence>
<evidence type="ECO:0000259" key="3">
    <source>
        <dbReference type="SMART" id="SM00829"/>
    </source>
</evidence>
<dbReference type="RefSeq" id="WP_058264942.1">
    <property type="nucleotide sequence ID" value="NZ_FMYN01000001.1"/>
</dbReference>
<sequence length="327" mass="35840">MRAVIQKQYGDVNVLQMDDVVMPIRQSGEVLIRAVWTGVNFTDIKQRRGGKATGTLPFVLGVDVSGIVVDADPSSAIKVGDRVMAFVLDGSYKEVVRADERLVYSLPETISLRDAAAGMLTSILSEILLTQIAQVKLKDTIVIHSAAGGVGSMLIQLARLKGMTRLIATVGHADKIPYVHALGIQNVFTYNDFSEKVKELTVDKGADVIFDSVAGYVTRKSLDCLAYYGSLVQFGNSSGEAGELSTTDVHASCRTIRGFSLGTTRQLDPERIRTAASYVLTLFEENKLKMPMIHEFPLEEVQKAHRLMESRQYQGKIVLRIGGDEIE</sequence>
<dbReference type="Pfam" id="PF08240">
    <property type="entry name" value="ADH_N"/>
    <property type="match status" value="1"/>
</dbReference>
<dbReference type="SUPFAM" id="SSF50129">
    <property type="entry name" value="GroES-like"/>
    <property type="match status" value="1"/>
</dbReference>
<dbReference type="InterPro" id="IPR020843">
    <property type="entry name" value="ER"/>
</dbReference>
<dbReference type="Proteomes" id="UP000053797">
    <property type="component" value="Unassembled WGS sequence"/>
</dbReference>
<dbReference type="GO" id="GO:0035925">
    <property type="term" value="F:mRNA 3'-UTR AU-rich region binding"/>
    <property type="evidence" value="ECO:0007669"/>
    <property type="project" value="TreeGrafter"/>
</dbReference>
<evidence type="ECO:0000256" key="1">
    <source>
        <dbReference type="ARBA" id="ARBA00022857"/>
    </source>
</evidence>
<dbReference type="PANTHER" id="PTHR48106">
    <property type="entry name" value="QUINONE OXIDOREDUCTASE PIG3-RELATED"/>
    <property type="match status" value="1"/>
</dbReference>
<protein>
    <submittedName>
        <fullName evidence="4">Quinone oxidoreductase</fullName>
    </submittedName>
</protein>
<dbReference type="Pfam" id="PF00107">
    <property type="entry name" value="ADH_zinc_N"/>
    <property type="match status" value="1"/>
</dbReference>
<evidence type="ECO:0000313" key="4">
    <source>
        <dbReference type="EMBL" id="KSU50914.1"/>
    </source>
</evidence>
<dbReference type="GO" id="GO:0003960">
    <property type="term" value="F:quinone reductase (NADPH) activity"/>
    <property type="evidence" value="ECO:0007669"/>
    <property type="project" value="TreeGrafter"/>
</dbReference>
<evidence type="ECO:0000256" key="2">
    <source>
        <dbReference type="ARBA" id="ARBA00023002"/>
    </source>
</evidence>
<dbReference type="SMART" id="SM00829">
    <property type="entry name" value="PKS_ER"/>
    <property type="match status" value="1"/>
</dbReference>
<comment type="caution">
    <text evidence="4">The sequence shown here is derived from an EMBL/GenBank/DDBJ whole genome shotgun (WGS) entry which is preliminary data.</text>
</comment>
<name>A0A0V8GKW1_9BACL</name>
<dbReference type="InterPro" id="IPR011032">
    <property type="entry name" value="GroES-like_sf"/>
</dbReference>
<accession>A0A0V8GKW1</accession>
<dbReference type="SUPFAM" id="SSF51735">
    <property type="entry name" value="NAD(P)-binding Rossmann-fold domains"/>
    <property type="match status" value="1"/>
</dbReference>
<organism evidence="4 5">
    <name type="scientific">Exiguobacterium indicum</name>
    <dbReference type="NCBI Taxonomy" id="296995"/>
    <lineage>
        <taxon>Bacteria</taxon>
        <taxon>Bacillati</taxon>
        <taxon>Bacillota</taxon>
        <taxon>Bacilli</taxon>
        <taxon>Bacillales</taxon>
        <taxon>Bacillales Family XII. Incertae Sedis</taxon>
        <taxon>Exiguobacterium</taxon>
    </lineage>
</organism>
<dbReference type="Gene3D" id="3.90.180.10">
    <property type="entry name" value="Medium-chain alcohol dehydrogenases, catalytic domain"/>
    <property type="match status" value="1"/>
</dbReference>
<gene>
    <name evidence="4" type="ORF">AS033_05910</name>
</gene>
<dbReference type="GO" id="GO:0005829">
    <property type="term" value="C:cytosol"/>
    <property type="evidence" value="ECO:0007669"/>
    <property type="project" value="TreeGrafter"/>
</dbReference>
<reference evidence="4 5" key="1">
    <citation type="journal article" date="2015" name="Int. J. Syst. Evol. Microbiol.">
        <title>Exiguobacterium enclense sp. nov., isolated from sediment.</title>
        <authorList>
            <person name="Dastager S.G."/>
            <person name="Mawlankar R."/>
            <person name="Sonalkar V.V."/>
            <person name="Thorat M.N."/>
            <person name="Mual P."/>
            <person name="Verma A."/>
            <person name="Krishnamurthi S."/>
            <person name="Tang S.K."/>
            <person name="Li W.J."/>
        </authorList>
    </citation>
    <scope>NUCLEOTIDE SEQUENCE [LARGE SCALE GENOMIC DNA]</scope>
    <source>
        <strain evidence="4 5">NIO-1109</strain>
    </source>
</reference>
<proteinExistence type="predicted"/>
<dbReference type="InterPro" id="IPR013149">
    <property type="entry name" value="ADH-like_C"/>
</dbReference>
<dbReference type="PANTHER" id="PTHR48106:SF13">
    <property type="entry name" value="QUINONE OXIDOREDUCTASE-RELATED"/>
    <property type="match status" value="1"/>
</dbReference>
<keyword evidence="2" id="KW-0560">Oxidoreductase</keyword>
<dbReference type="InterPro" id="IPR036291">
    <property type="entry name" value="NAD(P)-bd_dom_sf"/>
</dbReference>